<dbReference type="InterPro" id="IPR013813">
    <property type="entry name" value="Endoribo_LPSP/chorism_mut-like"/>
</dbReference>
<dbReference type="Proteomes" id="UP000289437">
    <property type="component" value="Unassembled WGS sequence"/>
</dbReference>
<feature type="domain" description="Endoribonuclease L-PSP/chorismate mutase-like" evidence="1">
    <location>
        <begin position="6"/>
        <end position="146"/>
    </location>
</feature>
<reference evidence="3" key="2">
    <citation type="submission" date="2019-02" db="EMBL/GenBank/DDBJ databases">
        <title>Granulicella sibirica sp. nov., a psychrotolerant acidobacterium isolated from an organic soil layer in forested tundra, West Siberia.</title>
        <authorList>
            <person name="Oshkin I.Y."/>
            <person name="Kulichevskaya I.S."/>
            <person name="Rijpstra W.I.C."/>
            <person name="Sinninghe Damste J.S."/>
            <person name="Rakitin A.L."/>
            <person name="Ravin N.V."/>
            <person name="Dedysh S.N."/>
        </authorList>
    </citation>
    <scope>NUCLEOTIDE SEQUENCE [LARGE SCALE GENOMIC DNA]</scope>
    <source>
        <strain evidence="3">AF10</strain>
    </source>
</reference>
<dbReference type="EMBL" id="RDSM01000001">
    <property type="protein sequence ID" value="RXH57823.1"/>
    <property type="molecule type" value="Genomic_DNA"/>
</dbReference>
<dbReference type="PANTHER" id="PTHR43760:SF1">
    <property type="entry name" value="ENDORIBONUCLEASE L-PSP_CHORISMATE MUTASE-LIKE DOMAIN-CONTAINING PROTEIN"/>
    <property type="match status" value="1"/>
</dbReference>
<dbReference type="AlphaFoldDB" id="A0A4Q0T2J0"/>
<comment type="caution">
    <text evidence="2">The sequence shown here is derived from an EMBL/GenBank/DDBJ whole genome shotgun (WGS) entry which is preliminary data.</text>
</comment>
<evidence type="ECO:0000313" key="3">
    <source>
        <dbReference type="Proteomes" id="UP000289437"/>
    </source>
</evidence>
<protein>
    <submittedName>
        <fullName evidence="2">Endoribonuclease L-PSP</fullName>
    </submittedName>
</protein>
<sequence>MSAEKAILDAGLVLPELPAAGGNYIPAKTVGSLVYLSGVISKDESGLIAGTAGADRTIEDGYGAARACTLQHLAVLRRHLGSLDLVKEVVSVNGYVNAVPGFPDPPKIINGASDLLVEVFGDAGRHVRAAIGVSALPRNALVEVQMVVAI</sequence>
<reference evidence="2 3" key="1">
    <citation type="submission" date="2018-11" db="EMBL/GenBank/DDBJ databases">
        <authorList>
            <person name="Mardanov A.V."/>
            <person name="Ravin N.V."/>
            <person name="Dedysh S.N."/>
        </authorList>
    </citation>
    <scope>NUCLEOTIDE SEQUENCE [LARGE SCALE GENOMIC DNA]</scope>
    <source>
        <strain evidence="2 3">AF10</strain>
    </source>
</reference>
<accession>A0A4Q0T2J0</accession>
<dbReference type="RefSeq" id="WP_128911931.1">
    <property type="nucleotide sequence ID" value="NZ_RDSM01000001.1"/>
</dbReference>
<name>A0A4Q0T2J0_9BACT</name>
<organism evidence="2 3">
    <name type="scientific">Granulicella sibirica</name>
    <dbReference type="NCBI Taxonomy" id="2479048"/>
    <lineage>
        <taxon>Bacteria</taxon>
        <taxon>Pseudomonadati</taxon>
        <taxon>Acidobacteriota</taxon>
        <taxon>Terriglobia</taxon>
        <taxon>Terriglobales</taxon>
        <taxon>Acidobacteriaceae</taxon>
        <taxon>Granulicella</taxon>
    </lineage>
</organism>
<dbReference type="PANTHER" id="PTHR43760">
    <property type="entry name" value="ENDORIBONUCLEASE-RELATED"/>
    <property type="match status" value="1"/>
</dbReference>
<dbReference type="Pfam" id="PF14588">
    <property type="entry name" value="YjgF_endoribonc"/>
    <property type="match status" value="1"/>
</dbReference>
<dbReference type="CDD" id="cd02199">
    <property type="entry name" value="YjgF_YER057c_UK114_like_1"/>
    <property type="match status" value="1"/>
</dbReference>
<gene>
    <name evidence="2" type="ORF">GRAN_1133</name>
</gene>
<evidence type="ECO:0000259" key="1">
    <source>
        <dbReference type="Pfam" id="PF14588"/>
    </source>
</evidence>
<dbReference type="Gene3D" id="3.30.1330.40">
    <property type="entry name" value="RutC-like"/>
    <property type="match status" value="1"/>
</dbReference>
<dbReference type="SUPFAM" id="SSF55298">
    <property type="entry name" value="YjgF-like"/>
    <property type="match status" value="1"/>
</dbReference>
<dbReference type="InterPro" id="IPR035959">
    <property type="entry name" value="RutC-like_sf"/>
</dbReference>
<keyword evidence="3" id="KW-1185">Reference proteome</keyword>
<dbReference type="OrthoDB" id="9806350at2"/>
<evidence type="ECO:0000313" key="2">
    <source>
        <dbReference type="EMBL" id="RXH57823.1"/>
    </source>
</evidence>
<proteinExistence type="predicted"/>